<dbReference type="Pfam" id="PF01391">
    <property type="entry name" value="Collagen"/>
    <property type="match status" value="1"/>
</dbReference>
<dbReference type="GO" id="GO:0005615">
    <property type="term" value="C:extracellular space"/>
    <property type="evidence" value="ECO:0007669"/>
    <property type="project" value="TreeGrafter"/>
</dbReference>
<gene>
    <name evidence="2" type="ORF">FDG31_08895</name>
</gene>
<proteinExistence type="predicted"/>
<dbReference type="PANTHER" id="PTHR24023:SF1112">
    <property type="entry name" value="COL_CUTICLE_N DOMAIN-CONTAINING PROTEIN-RELATED"/>
    <property type="match status" value="1"/>
</dbReference>
<dbReference type="GO" id="GO:0030020">
    <property type="term" value="F:extracellular matrix structural constituent conferring tensile strength"/>
    <property type="evidence" value="ECO:0007669"/>
    <property type="project" value="TreeGrafter"/>
</dbReference>
<organism evidence="2 3">
    <name type="scientific">Clostridium botulinum</name>
    <dbReference type="NCBI Taxonomy" id="1491"/>
    <lineage>
        <taxon>Bacteria</taxon>
        <taxon>Bacillati</taxon>
        <taxon>Bacillota</taxon>
        <taxon>Clostridia</taxon>
        <taxon>Eubacteriales</taxon>
        <taxon>Clostridiaceae</taxon>
        <taxon>Clostridium</taxon>
    </lineage>
</organism>
<dbReference type="GO" id="GO:0031012">
    <property type="term" value="C:extracellular matrix"/>
    <property type="evidence" value="ECO:0007669"/>
    <property type="project" value="TreeGrafter"/>
</dbReference>
<dbReference type="Proteomes" id="UP000486903">
    <property type="component" value="Unassembled WGS sequence"/>
</dbReference>
<dbReference type="InterPro" id="IPR050149">
    <property type="entry name" value="Collagen_superfamily"/>
</dbReference>
<dbReference type="RefSeq" id="WP_003373368.1">
    <property type="nucleotide sequence ID" value="NZ_JACBBA010000006.1"/>
</dbReference>
<dbReference type="EMBL" id="SXFB01000005">
    <property type="protein sequence ID" value="NFV26296.1"/>
    <property type="molecule type" value="Genomic_DNA"/>
</dbReference>
<evidence type="ECO:0000313" key="2">
    <source>
        <dbReference type="EMBL" id="NFV26296.1"/>
    </source>
</evidence>
<sequence length="463" mass="49290">MSVYPSYNRESNGTEKLNTSISGNLQYYTPSNNYVIPVAGQQGIKGDPGCTGPQGYSGPQGPKGDQGCVGPQGYPGPQGTKGDPGCIGPQGYPGPQGPKGDPGPPGPKGEKGDPALPGCMSMYPYGMWGGFMPNNNCCTCNSCGCNTNSCGCNTNSCCNVDVKWSDDGKHLMIKGPCDCAYKTSGDLTGPQGTAGAQGNPGSDAKCCVKCNHVCDPSFECWPLQGCLWTNYGVTRTDPTTIGTTITAIQLQTPTIPEVPKAVDTKAYFNIAHTGKYSVYLQPQYDTVNKIFKPAYLMQVVNIDPTCNYELSFWAALFDYNYRGNTPLNRDNYNIAVAAYVYWGDVSTLIQPMLNSSWPLIANNTSGGAICNNTAVKPAFQMVIQRGTNEQISMDTVTTTPVLTVYDFESYKISPQCSSSDGCSCSGGAVNPGQSQATILFVAEPAVNNTLPAGIWLIDDVFFE</sequence>
<dbReference type="AlphaFoldDB" id="A0A6B4JPE1"/>
<reference evidence="2 3" key="1">
    <citation type="submission" date="2019-04" db="EMBL/GenBank/DDBJ databases">
        <title>Genome sequencing of Clostridium botulinum Groups I-IV and Clostridium butyricum.</title>
        <authorList>
            <person name="Brunt J."/>
            <person name="Van Vliet A.H.M."/>
            <person name="Stringer S.C."/>
            <person name="Carter A.T."/>
            <person name="Peck M.W."/>
        </authorList>
    </citation>
    <scope>NUCLEOTIDE SEQUENCE [LARGE SCALE GENOMIC DNA]</scope>
    <source>
        <strain evidence="2 3">BL81</strain>
    </source>
</reference>
<feature type="region of interest" description="Disordered" evidence="1">
    <location>
        <begin position="45"/>
        <end position="113"/>
    </location>
</feature>
<name>A0A6B4JPE1_CLOBO</name>
<dbReference type="InterPro" id="IPR008160">
    <property type="entry name" value="Collagen"/>
</dbReference>
<accession>A0A6B4JPE1</accession>
<protein>
    <submittedName>
        <fullName evidence="2">Collagen-like protein</fullName>
    </submittedName>
</protein>
<dbReference type="GO" id="GO:0030198">
    <property type="term" value="P:extracellular matrix organization"/>
    <property type="evidence" value="ECO:0007669"/>
    <property type="project" value="TreeGrafter"/>
</dbReference>
<dbReference type="PANTHER" id="PTHR24023">
    <property type="entry name" value="COLLAGEN ALPHA"/>
    <property type="match status" value="1"/>
</dbReference>
<evidence type="ECO:0000256" key="1">
    <source>
        <dbReference type="SAM" id="MobiDB-lite"/>
    </source>
</evidence>
<keyword evidence="2" id="KW-0176">Collagen</keyword>
<comment type="caution">
    <text evidence="2">The sequence shown here is derived from an EMBL/GenBank/DDBJ whole genome shotgun (WGS) entry which is preliminary data.</text>
</comment>
<evidence type="ECO:0000313" key="3">
    <source>
        <dbReference type="Proteomes" id="UP000486903"/>
    </source>
</evidence>